<organism evidence="12 13">
    <name type="scientific">Desulfacinum hydrothermale DSM 13146</name>
    <dbReference type="NCBI Taxonomy" id="1121390"/>
    <lineage>
        <taxon>Bacteria</taxon>
        <taxon>Pseudomonadati</taxon>
        <taxon>Thermodesulfobacteriota</taxon>
        <taxon>Syntrophobacteria</taxon>
        <taxon>Syntrophobacterales</taxon>
        <taxon>Syntrophobacteraceae</taxon>
        <taxon>Desulfacinum</taxon>
    </lineage>
</organism>
<name>A0A1W1XGL0_9BACT</name>
<dbReference type="Pfam" id="PF00694">
    <property type="entry name" value="Aconitase_C"/>
    <property type="match status" value="1"/>
</dbReference>
<keyword evidence="6 9" id="KW-0411">Iron-sulfur</keyword>
<dbReference type="EC" id="4.2.1.3" evidence="9"/>
<evidence type="ECO:0000313" key="12">
    <source>
        <dbReference type="EMBL" id="SMC22912.1"/>
    </source>
</evidence>
<dbReference type="CDD" id="cd01586">
    <property type="entry name" value="AcnA_IRP"/>
    <property type="match status" value="1"/>
</dbReference>
<evidence type="ECO:0000256" key="7">
    <source>
        <dbReference type="ARBA" id="ARBA00023239"/>
    </source>
</evidence>
<dbReference type="PANTHER" id="PTHR11670">
    <property type="entry name" value="ACONITASE/IRON-RESPONSIVE ELEMENT FAMILY MEMBER"/>
    <property type="match status" value="1"/>
</dbReference>
<accession>A0A1W1XGL0</accession>
<reference evidence="12 13" key="1">
    <citation type="submission" date="2017-04" db="EMBL/GenBank/DDBJ databases">
        <authorList>
            <person name="Afonso C.L."/>
            <person name="Miller P.J."/>
            <person name="Scott M.A."/>
            <person name="Spackman E."/>
            <person name="Goraichik I."/>
            <person name="Dimitrov K.M."/>
            <person name="Suarez D.L."/>
            <person name="Swayne D.E."/>
        </authorList>
    </citation>
    <scope>NUCLEOTIDE SEQUENCE [LARGE SCALE GENOMIC DNA]</scope>
    <source>
        <strain evidence="12 13">DSM 13146</strain>
    </source>
</reference>
<dbReference type="Gene3D" id="3.20.19.10">
    <property type="entry name" value="Aconitase, domain 4"/>
    <property type="match status" value="1"/>
</dbReference>
<evidence type="ECO:0000259" key="10">
    <source>
        <dbReference type="Pfam" id="PF00330"/>
    </source>
</evidence>
<evidence type="ECO:0000256" key="9">
    <source>
        <dbReference type="RuleBase" id="RU361275"/>
    </source>
</evidence>
<keyword evidence="7 9" id="KW-0456">Lyase</keyword>
<dbReference type="SUPFAM" id="SSF53732">
    <property type="entry name" value="Aconitase iron-sulfur domain"/>
    <property type="match status" value="1"/>
</dbReference>
<dbReference type="GO" id="GO:0046872">
    <property type="term" value="F:metal ion binding"/>
    <property type="evidence" value="ECO:0007669"/>
    <property type="project" value="UniProtKB-KW"/>
</dbReference>
<dbReference type="SUPFAM" id="SSF52016">
    <property type="entry name" value="LeuD/IlvD-like"/>
    <property type="match status" value="1"/>
</dbReference>
<keyword evidence="9" id="KW-0004">4Fe-4S</keyword>
<dbReference type="GO" id="GO:0051539">
    <property type="term" value="F:4 iron, 4 sulfur cluster binding"/>
    <property type="evidence" value="ECO:0007669"/>
    <property type="project" value="UniProtKB-KW"/>
</dbReference>
<evidence type="ECO:0000313" key="13">
    <source>
        <dbReference type="Proteomes" id="UP000192783"/>
    </source>
</evidence>
<dbReference type="Gene3D" id="6.10.190.10">
    <property type="match status" value="1"/>
</dbReference>
<proteinExistence type="inferred from homology"/>
<dbReference type="InterPro" id="IPR015928">
    <property type="entry name" value="Aconitase/3IPM_dehydase_swvl"/>
</dbReference>
<dbReference type="GO" id="GO:0006099">
    <property type="term" value="P:tricarboxylic acid cycle"/>
    <property type="evidence" value="ECO:0007669"/>
    <property type="project" value="UniProtKB-UniPathway"/>
</dbReference>
<keyword evidence="13" id="KW-1185">Reference proteome</keyword>
<keyword evidence="4" id="KW-0479">Metal-binding</keyword>
<comment type="cofactor">
    <cofactor evidence="1">
        <name>[4Fe-4S] cluster</name>
        <dbReference type="ChEBI" id="CHEBI:49883"/>
    </cofactor>
</comment>
<dbReference type="InterPro" id="IPR018136">
    <property type="entry name" value="Aconitase_4Fe-4S_BS"/>
</dbReference>
<dbReference type="FunFam" id="3.30.499.10:FF:000002">
    <property type="entry name" value="Aconitate hydratase"/>
    <property type="match status" value="1"/>
</dbReference>
<evidence type="ECO:0000256" key="6">
    <source>
        <dbReference type="ARBA" id="ARBA00023014"/>
    </source>
</evidence>
<dbReference type="Pfam" id="PF00330">
    <property type="entry name" value="Aconitase"/>
    <property type="match status" value="1"/>
</dbReference>
<dbReference type="CDD" id="cd01580">
    <property type="entry name" value="AcnA_IRP_Swivel"/>
    <property type="match status" value="1"/>
</dbReference>
<dbReference type="InterPro" id="IPR001030">
    <property type="entry name" value="Acoase/IPM_deHydtase_lsu_aba"/>
</dbReference>
<dbReference type="InterPro" id="IPR000573">
    <property type="entry name" value="AconitaseA/IPMdHydase_ssu_swvl"/>
</dbReference>
<evidence type="ECO:0000256" key="8">
    <source>
        <dbReference type="ARBA" id="ARBA00023501"/>
    </source>
</evidence>
<comment type="function">
    <text evidence="9">Catalyzes the isomerization of citrate to isocitrate via cis-aconitate.</text>
</comment>
<evidence type="ECO:0000256" key="5">
    <source>
        <dbReference type="ARBA" id="ARBA00023004"/>
    </source>
</evidence>
<evidence type="ECO:0000256" key="1">
    <source>
        <dbReference type="ARBA" id="ARBA00001966"/>
    </source>
</evidence>
<evidence type="ECO:0000259" key="11">
    <source>
        <dbReference type="Pfam" id="PF00694"/>
    </source>
</evidence>
<dbReference type="STRING" id="1121390.SAMN02746041_01592"/>
<feature type="domain" description="Aconitase A/isopropylmalate dehydratase small subunit swivel" evidence="11">
    <location>
        <begin position="715"/>
        <end position="842"/>
    </location>
</feature>
<comment type="catalytic activity">
    <reaction evidence="8 9">
        <text>citrate = D-threo-isocitrate</text>
        <dbReference type="Rhea" id="RHEA:10336"/>
        <dbReference type="ChEBI" id="CHEBI:15562"/>
        <dbReference type="ChEBI" id="CHEBI:16947"/>
        <dbReference type="EC" id="4.2.1.3"/>
    </reaction>
</comment>
<evidence type="ECO:0000256" key="3">
    <source>
        <dbReference type="ARBA" id="ARBA00007185"/>
    </source>
</evidence>
<dbReference type="RefSeq" id="WP_084057352.1">
    <property type="nucleotide sequence ID" value="NZ_FWXF01000007.1"/>
</dbReference>
<dbReference type="PROSITE" id="PS00450">
    <property type="entry name" value="ACONITASE_1"/>
    <property type="match status" value="1"/>
</dbReference>
<evidence type="ECO:0000256" key="2">
    <source>
        <dbReference type="ARBA" id="ARBA00004717"/>
    </source>
</evidence>
<dbReference type="InterPro" id="IPR015931">
    <property type="entry name" value="Acnase/IPM_dHydase_lsu_aba_1/3"/>
</dbReference>
<comment type="pathway">
    <text evidence="2">Carbohydrate metabolism; tricarboxylic acid cycle; isocitrate from oxaloacetate: step 2/2.</text>
</comment>
<evidence type="ECO:0000256" key="4">
    <source>
        <dbReference type="ARBA" id="ARBA00022723"/>
    </source>
</evidence>
<gene>
    <name evidence="12" type="ORF">SAMN02746041_01592</name>
</gene>
<dbReference type="Proteomes" id="UP000192783">
    <property type="component" value="Unassembled WGS sequence"/>
</dbReference>
<dbReference type="InterPro" id="IPR044137">
    <property type="entry name" value="AcnA_IRP_Swivel"/>
</dbReference>
<dbReference type="UniPathway" id="UPA00223">
    <property type="reaction ID" value="UER00718"/>
</dbReference>
<dbReference type="AlphaFoldDB" id="A0A1W1XGL0"/>
<dbReference type="NCBIfam" id="NF006757">
    <property type="entry name" value="PRK09277.1"/>
    <property type="match status" value="1"/>
</dbReference>
<dbReference type="FunFam" id="3.20.19.10:FF:000001">
    <property type="entry name" value="Aconitate hydratase"/>
    <property type="match status" value="1"/>
</dbReference>
<dbReference type="EMBL" id="FWXF01000007">
    <property type="protein sequence ID" value="SMC22912.1"/>
    <property type="molecule type" value="Genomic_DNA"/>
</dbReference>
<dbReference type="PRINTS" id="PR00415">
    <property type="entry name" value="ACONITASE"/>
</dbReference>
<dbReference type="OrthoDB" id="9764318at2"/>
<dbReference type="InterPro" id="IPR036008">
    <property type="entry name" value="Aconitase_4Fe-4S_dom"/>
</dbReference>
<comment type="similarity">
    <text evidence="3 9">Belongs to the aconitase/IPM isomerase family.</text>
</comment>
<dbReference type="NCBIfam" id="TIGR01341">
    <property type="entry name" value="aconitase_1"/>
    <property type="match status" value="1"/>
</dbReference>
<sequence>MDKERFTRTLEWNGRRLTVFDITALEREGMADIRRLPYSIRVLVENVLRKMDGRIVKTEDLEKIARWRRTYQEPVEIPYHPARVLMQDFTGVPAVVDIAAMRDAMRDLGGDPRKINPLVPVDLVIDHSVQVDAYGTERAVEINVAREYERNRERYALLKWAQKSFSNMRVVPPRSGICHQVNLEYLAQVMVVAAGPDKDHALVFPDTVVGTDSHTTMINGLGVLGWGVGGIEAEAVMLGQPYTMAIPEVVGVRLTGRLRPHVTATDLVLRVTEMLRARKVVEKFVEFFGPGLASLSLPDRATVANMAPEYGATVGFFPVDQVTVDFLRLTARDEQADVVELCAKASGLFADGSHEPEYTDVLELDLATVEPSVAGPSRPQDRVELGVLKEQFAEVLGCRYGSQPSVQDLSTFMEESGCRTQRLRTCRPLSHRFFDVEINGRLSRIGDGSVVVAAITSCTNTSNPAVMLGAAILARNAVKRGLQVPAHVKTSLAPGSRVVMDYLNASGLMPYLEALGFHCVGFGCTTCIGNSGPLPASVEEVIVRENLNVAAVLSGNRNFEARIHQRIRSNYLASPILVVAFALAGRIDVDMDNEPVALDPNGDPVYLEELLPTQEEIRWMVKETVRKEFFQNQYASVLEGDALWQGLEVDESVTFPWDPASTYIRKPPYFDGITPEPSPVQDIQGARALLVLGDSVTTDHISPAGAIPADYPAGQYLLSKGVEPADFNSYGSRRGNHEVMMRGTFGNIRIKNQLADGKEGSLTRKFPEGREMFVYDAAMAYREEGVPLIVLGGAEYGTGSSRDWAAKGPNLLGVRAVLARSFERIHRSNLVGMGVLPLAFQEGESWESLGLNGSERFTIRGLEDLSPRKVLTVSAERPDGSVVTFQAIARLDTDVDVDYFRHGGILPYVLRKLHGEG</sequence>
<keyword evidence="5 9" id="KW-0408">Iron</keyword>
<feature type="domain" description="Aconitase/3-isopropylmalate dehydratase large subunit alpha/beta/alpha" evidence="10">
    <location>
        <begin position="63"/>
        <end position="585"/>
    </location>
</feature>
<dbReference type="NCBIfam" id="NF009520">
    <property type="entry name" value="PRK12881.1"/>
    <property type="match status" value="1"/>
</dbReference>
<dbReference type="InterPro" id="IPR006249">
    <property type="entry name" value="Aconitase/IRP2"/>
</dbReference>
<protein>
    <recommendedName>
        <fullName evidence="9">Aconitate hydratase</fullName>
        <shortName evidence="9">Aconitase</shortName>
        <ecNumber evidence="9">4.2.1.3</ecNumber>
    </recommendedName>
</protein>
<dbReference type="Gene3D" id="3.30.499.10">
    <property type="entry name" value="Aconitase, domain 3"/>
    <property type="match status" value="2"/>
</dbReference>
<dbReference type="GO" id="GO:0003994">
    <property type="term" value="F:aconitate hydratase activity"/>
    <property type="evidence" value="ECO:0007669"/>
    <property type="project" value="UniProtKB-EC"/>
</dbReference>